<gene>
    <name evidence="1" type="ORF">J2Z75_003280</name>
</gene>
<dbReference type="EMBL" id="JAGGJV010000005">
    <property type="protein sequence ID" value="MBP1859763.1"/>
    <property type="molecule type" value="Genomic_DNA"/>
</dbReference>
<dbReference type="RefSeq" id="WP_209853775.1">
    <property type="nucleotide sequence ID" value="NZ_JAGGJV010000005.1"/>
</dbReference>
<protein>
    <submittedName>
        <fullName evidence="1">Uncharacterized protein</fullName>
    </submittedName>
</protein>
<sequence length="60" mass="6427">MAEVIRLEDRLVRAPPKPSMGAVVPGKAVILLFTGIRYERLDGHPGGAPVKPAEGKAKKH</sequence>
<accession>A0ABS4EP92</accession>
<organism evidence="1 2">
    <name type="scientific">Rhizobium herbae</name>
    <dbReference type="NCBI Taxonomy" id="508661"/>
    <lineage>
        <taxon>Bacteria</taxon>
        <taxon>Pseudomonadati</taxon>
        <taxon>Pseudomonadota</taxon>
        <taxon>Alphaproteobacteria</taxon>
        <taxon>Hyphomicrobiales</taxon>
        <taxon>Rhizobiaceae</taxon>
        <taxon>Rhizobium/Agrobacterium group</taxon>
        <taxon>Rhizobium</taxon>
    </lineage>
</organism>
<proteinExistence type="predicted"/>
<evidence type="ECO:0000313" key="1">
    <source>
        <dbReference type="EMBL" id="MBP1859763.1"/>
    </source>
</evidence>
<reference evidence="1 2" key="1">
    <citation type="submission" date="2021-03" db="EMBL/GenBank/DDBJ databases">
        <title>Genomic Encyclopedia of Type Strains, Phase IV (KMG-IV): sequencing the most valuable type-strain genomes for metagenomic binning, comparative biology and taxonomic classification.</title>
        <authorList>
            <person name="Goeker M."/>
        </authorList>
    </citation>
    <scope>NUCLEOTIDE SEQUENCE [LARGE SCALE GENOMIC DNA]</scope>
    <source>
        <strain evidence="1 2">DSM 26427</strain>
    </source>
</reference>
<evidence type="ECO:0000313" key="2">
    <source>
        <dbReference type="Proteomes" id="UP000823786"/>
    </source>
</evidence>
<name>A0ABS4EP92_9HYPH</name>
<comment type="caution">
    <text evidence="1">The sequence shown here is derived from an EMBL/GenBank/DDBJ whole genome shotgun (WGS) entry which is preliminary data.</text>
</comment>
<keyword evidence="2" id="KW-1185">Reference proteome</keyword>
<dbReference type="Proteomes" id="UP000823786">
    <property type="component" value="Unassembled WGS sequence"/>
</dbReference>